<sequence>MSGLDCGVATLVGSINAISTLDVKAGRVHHGETCIPLRTNNVTNVCNYKLLYLPILEYPLVGISNLTFGGSYADRKPSESFSFKNSSFSTL</sequence>
<evidence type="ECO:0000313" key="1">
    <source>
        <dbReference type="EMBL" id="KFB43881.1"/>
    </source>
</evidence>
<dbReference type="AlphaFoldDB" id="A0A084W0Y7"/>
<dbReference type="EnsemblMetazoa" id="ASIC011615-RA">
    <property type="protein sequence ID" value="ASIC011615-PA"/>
    <property type="gene ID" value="ASIC011615"/>
</dbReference>
<dbReference type="VEuPathDB" id="VectorBase:ASIS021145"/>
<dbReference type="Proteomes" id="UP000030765">
    <property type="component" value="Unassembled WGS sequence"/>
</dbReference>
<reference evidence="1 3" key="1">
    <citation type="journal article" date="2014" name="BMC Genomics">
        <title>Genome sequence of Anopheles sinensis provides insight into genetics basis of mosquito competence for malaria parasites.</title>
        <authorList>
            <person name="Zhou D."/>
            <person name="Zhang D."/>
            <person name="Ding G."/>
            <person name="Shi L."/>
            <person name="Hou Q."/>
            <person name="Ye Y."/>
            <person name="Xu Y."/>
            <person name="Zhou H."/>
            <person name="Xiong C."/>
            <person name="Li S."/>
            <person name="Yu J."/>
            <person name="Hong S."/>
            <person name="Yu X."/>
            <person name="Zou P."/>
            <person name="Chen C."/>
            <person name="Chang X."/>
            <person name="Wang W."/>
            <person name="Lv Y."/>
            <person name="Sun Y."/>
            <person name="Ma L."/>
            <person name="Shen B."/>
            <person name="Zhu C."/>
        </authorList>
    </citation>
    <scope>NUCLEOTIDE SEQUENCE [LARGE SCALE GENOMIC DNA]</scope>
</reference>
<evidence type="ECO:0000313" key="3">
    <source>
        <dbReference type="Proteomes" id="UP000030765"/>
    </source>
</evidence>
<keyword evidence="3" id="KW-1185">Reference proteome</keyword>
<reference evidence="2" key="2">
    <citation type="submission" date="2020-05" db="UniProtKB">
        <authorList>
            <consortium name="EnsemblMetazoa"/>
        </authorList>
    </citation>
    <scope>IDENTIFICATION</scope>
</reference>
<proteinExistence type="predicted"/>
<accession>A0A084W0Y7</accession>
<organism evidence="1">
    <name type="scientific">Anopheles sinensis</name>
    <name type="common">Mosquito</name>
    <dbReference type="NCBI Taxonomy" id="74873"/>
    <lineage>
        <taxon>Eukaryota</taxon>
        <taxon>Metazoa</taxon>
        <taxon>Ecdysozoa</taxon>
        <taxon>Arthropoda</taxon>
        <taxon>Hexapoda</taxon>
        <taxon>Insecta</taxon>
        <taxon>Pterygota</taxon>
        <taxon>Neoptera</taxon>
        <taxon>Endopterygota</taxon>
        <taxon>Diptera</taxon>
        <taxon>Nematocera</taxon>
        <taxon>Culicoidea</taxon>
        <taxon>Culicidae</taxon>
        <taxon>Anophelinae</taxon>
        <taxon>Anopheles</taxon>
    </lineage>
</organism>
<dbReference type="EMBL" id="ATLV01019165">
    <property type="status" value="NOT_ANNOTATED_CDS"/>
    <property type="molecule type" value="Genomic_DNA"/>
</dbReference>
<dbReference type="VEuPathDB" id="VectorBase:ASIC011615"/>
<name>A0A084W0Y7_ANOSI</name>
<dbReference type="EMBL" id="KE525263">
    <property type="protein sequence ID" value="KFB43881.1"/>
    <property type="molecule type" value="Genomic_DNA"/>
</dbReference>
<evidence type="ECO:0000313" key="2">
    <source>
        <dbReference type="EnsemblMetazoa" id="ASIC011615-PA"/>
    </source>
</evidence>
<protein>
    <submittedName>
        <fullName evidence="1 2">MCG140471</fullName>
    </submittedName>
</protein>
<gene>
    <name evidence="1" type="ORF">ZHAS_00011615</name>
</gene>